<evidence type="ECO:0000256" key="2">
    <source>
        <dbReference type="ARBA" id="ARBA00022475"/>
    </source>
</evidence>
<organism evidence="7 8">
    <name type="scientific">Paenibacillus solani</name>
    <dbReference type="NCBI Taxonomy" id="1705565"/>
    <lineage>
        <taxon>Bacteria</taxon>
        <taxon>Bacillati</taxon>
        <taxon>Bacillota</taxon>
        <taxon>Bacilli</taxon>
        <taxon>Bacillales</taxon>
        <taxon>Paenibacillaceae</taxon>
        <taxon>Paenibacillus</taxon>
    </lineage>
</organism>
<feature type="transmembrane region" description="Helical" evidence="6">
    <location>
        <begin position="12"/>
        <end position="31"/>
    </location>
</feature>
<dbReference type="OrthoDB" id="9792579at2"/>
<feature type="transmembrane region" description="Helical" evidence="6">
    <location>
        <begin position="268"/>
        <end position="290"/>
    </location>
</feature>
<dbReference type="CDD" id="cd06580">
    <property type="entry name" value="TM_PBP1_transp_TpRbsC_like"/>
    <property type="match status" value="1"/>
</dbReference>
<evidence type="ECO:0000256" key="6">
    <source>
        <dbReference type="SAM" id="Phobius"/>
    </source>
</evidence>
<keyword evidence="4 6" id="KW-1133">Transmembrane helix</keyword>
<sequence length="307" mass="33093">MEQLFDLALINSALRVLTPILLAALGGALCSRVGLFNVGLEGFMLLGAFSAVVGNHFFGNVFYAILFAIAIVSIFSFIFAYLSINLQANVIVVGIAMNALAAGLTTFSLRALFDVKGAFYDNTMVGLPKWNIPFIKDIPVLGPILTGLTPLVYLSFLIAGLMWYYFYRTKNGFRFLAVGENPLAAQSMGIRVRRYQYGAVLASGVLCALAGAQLSLGQVTMFTEGMTAGRGFIALVATMLGQSGPLGVTAASLLFGFMDALSIRFQGLALPTHFTQMLPYVVTILAMFFFKDKSFQKDALKQGSSSR</sequence>
<proteinExistence type="predicted"/>
<accession>A0A0M1P104</accession>
<comment type="caution">
    <text evidence="7">The sequence shown here is derived from an EMBL/GenBank/DDBJ whole genome shotgun (WGS) entry which is preliminary data.</text>
</comment>
<reference evidence="8" key="1">
    <citation type="submission" date="2015-08" db="EMBL/GenBank/DDBJ databases">
        <title>Genome sequencing project for genomic taxonomy and phylogenomics of Bacillus-like bacteria.</title>
        <authorList>
            <person name="Liu B."/>
            <person name="Wang J."/>
            <person name="Zhu Y."/>
            <person name="Liu G."/>
            <person name="Chen Q."/>
            <person name="Chen Z."/>
            <person name="Lan J."/>
            <person name="Che J."/>
            <person name="Ge C."/>
            <person name="Shi H."/>
            <person name="Pan Z."/>
            <person name="Liu X."/>
        </authorList>
    </citation>
    <scope>NUCLEOTIDE SEQUENCE [LARGE SCALE GENOMIC DNA]</scope>
    <source>
        <strain evidence="8">FJAT-22460</strain>
    </source>
</reference>
<evidence type="ECO:0000313" key="8">
    <source>
        <dbReference type="Proteomes" id="UP000036932"/>
    </source>
</evidence>
<dbReference type="Proteomes" id="UP000036932">
    <property type="component" value="Unassembled WGS sequence"/>
</dbReference>
<feature type="transmembrane region" description="Helical" evidence="6">
    <location>
        <begin position="91"/>
        <end position="113"/>
    </location>
</feature>
<feature type="transmembrane region" description="Helical" evidence="6">
    <location>
        <begin position="64"/>
        <end position="84"/>
    </location>
</feature>
<feature type="transmembrane region" description="Helical" evidence="6">
    <location>
        <begin position="144"/>
        <end position="166"/>
    </location>
</feature>
<dbReference type="GO" id="GO:0005886">
    <property type="term" value="C:plasma membrane"/>
    <property type="evidence" value="ECO:0007669"/>
    <property type="project" value="UniProtKB-SubCell"/>
</dbReference>
<name>A0A0M1P104_9BACL</name>
<feature type="transmembrane region" description="Helical" evidence="6">
    <location>
        <begin position="195"/>
        <end position="212"/>
    </location>
</feature>
<dbReference type="PATRIC" id="fig|1705565.3.peg.2143"/>
<dbReference type="EMBL" id="LIUT01000001">
    <property type="protein sequence ID" value="KOR87935.1"/>
    <property type="molecule type" value="Genomic_DNA"/>
</dbReference>
<dbReference type="RefSeq" id="WP_054400992.1">
    <property type="nucleotide sequence ID" value="NZ_LIUT01000001.1"/>
</dbReference>
<keyword evidence="8" id="KW-1185">Reference proteome</keyword>
<dbReference type="Pfam" id="PF02653">
    <property type="entry name" value="BPD_transp_2"/>
    <property type="match status" value="1"/>
</dbReference>
<evidence type="ECO:0000256" key="1">
    <source>
        <dbReference type="ARBA" id="ARBA00004651"/>
    </source>
</evidence>
<evidence type="ECO:0000256" key="4">
    <source>
        <dbReference type="ARBA" id="ARBA00022989"/>
    </source>
</evidence>
<evidence type="ECO:0000313" key="7">
    <source>
        <dbReference type="EMBL" id="KOR87935.1"/>
    </source>
</evidence>
<feature type="transmembrane region" description="Helical" evidence="6">
    <location>
        <begin position="232"/>
        <end position="256"/>
    </location>
</feature>
<dbReference type="AlphaFoldDB" id="A0A0M1P104"/>
<comment type="subcellular location">
    <subcellularLocation>
        <location evidence="1">Cell membrane</location>
        <topology evidence="1">Multi-pass membrane protein</topology>
    </subcellularLocation>
</comment>
<gene>
    <name evidence="7" type="ORF">AM231_01460</name>
</gene>
<keyword evidence="2" id="KW-1003">Cell membrane</keyword>
<keyword evidence="3 6" id="KW-0812">Transmembrane</keyword>
<keyword evidence="5 6" id="KW-0472">Membrane</keyword>
<dbReference type="PANTHER" id="PTHR43370">
    <property type="entry name" value="SUGAR ABC TRANSPORTER INTEGRAL MEMBRANE PROTEIN-RELATED"/>
    <property type="match status" value="1"/>
</dbReference>
<dbReference type="InterPro" id="IPR001851">
    <property type="entry name" value="ABC_transp_permease"/>
</dbReference>
<dbReference type="GO" id="GO:0022857">
    <property type="term" value="F:transmembrane transporter activity"/>
    <property type="evidence" value="ECO:0007669"/>
    <property type="project" value="InterPro"/>
</dbReference>
<dbReference type="PANTHER" id="PTHR43370:SF1">
    <property type="entry name" value="GUANOSINE ABC TRANSPORTER PERMEASE PROTEIN NUPQ"/>
    <property type="match status" value="1"/>
</dbReference>
<protein>
    <submittedName>
        <fullName evidence="7">Sugar ABC transporter permease</fullName>
    </submittedName>
</protein>
<evidence type="ECO:0000256" key="3">
    <source>
        <dbReference type="ARBA" id="ARBA00022692"/>
    </source>
</evidence>
<evidence type="ECO:0000256" key="5">
    <source>
        <dbReference type="ARBA" id="ARBA00023136"/>
    </source>
</evidence>